<dbReference type="Proteomes" id="UP000824176">
    <property type="component" value="Unassembled WGS sequence"/>
</dbReference>
<dbReference type="PANTHER" id="PTHR43713:SF3">
    <property type="entry name" value="GLUTAMATE-1-SEMIALDEHYDE 2,1-AMINOMUTASE 1, CHLOROPLASTIC-RELATED"/>
    <property type="match status" value="1"/>
</dbReference>
<dbReference type="HAMAP" id="MF_00375">
    <property type="entry name" value="HemL_aminotrans_3"/>
    <property type="match status" value="1"/>
</dbReference>
<reference evidence="8" key="2">
    <citation type="submission" date="2021-04" db="EMBL/GenBank/DDBJ databases">
        <authorList>
            <person name="Gilroy R."/>
        </authorList>
    </citation>
    <scope>NUCLEOTIDE SEQUENCE</scope>
    <source>
        <strain evidence="8">ChiW4-1371</strain>
    </source>
</reference>
<keyword evidence="7" id="KW-0963">Cytoplasm</keyword>
<feature type="modified residue" description="N6-(pyridoxal phosphate)lysine" evidence="7">
    <location>
        <position position="261"/>
    </location>
</feature>
<dbReference type="InterPro" id="IPR015424">
    <property type="entry name" value="PyrdxlP-dep_Trfase"/>
</dbReference>
<dbReference type="EC" id="5.4.3.8" evidence="7"/>
<dbReference type="Gene3D" id="3.40.640.10">
    <property type="entry name" value="Type I PLP-dependent aspartate aminotransferase-like (Major domain)"/>
    <property type="match status" value="1"/>
</dbReference>
<keyword evidence="5 7" id="KW-0413">Isomerase</keyword>
<dbReference type="NCBIfam" id="TIGR00713">
    <property type="entry name" value="hemL"/>
    <property type="match status" value="1"/>
</dbReference>
<accession>A0A9D2GSM5</accession>
<organism evidence="8 9">
    <name type="scientific">Candidatus Mucispirillum faecigallinarum</name>
    <dbReference type="NCBI Taxonomy" id="2838699"/>
    <lineage>
        <taxon>Bacteria</taxon>
        <taxon>Pseudomonadati</taxon>
        <taxon>Deferribacterota</taxon>
        <taxon>Deferribacteres</taxon>
        <taxon>Deferribacterales</taxon>
        <taxon>Mucispirillaceae</taxon>
        <taxon>Mucispirillum</taxon>
    </lineage>
</organism>
<comment type="catalytic activity">
    <reaction evidence="7">
        <text>(S)-4-amino-5-oxopentanoate = 5-aminolevulinate</text>
        <dbReference type="Rhea" id="RHEA:14265"/>
        <dbReference type="ChEBI" id="CHEBI:57501"/>
        <dbReference type="ChEBI" id="CHEBI:356416"/>
        <dbReference type="EC" id="5.4.3.8"/>
    </reaction>
</comment>
<dbReference type="GO" id="GO:0005737">
    <property type="term" value="C:cytoplasm"/>
    <property type="evidence" value="ECO:0007669"/>
    <property type="project" value="UniProtKB-SubCell"/>
</dbReference>
<comment type="similarity">
    <text evidence="3 7">Belongs to the class-III pyridoxal-phosphate-dependent aminotransferase family. HemL subfamily.</text>
</comment>
<dbReference type="AlphaFoldDB" id="A0A9D2GSM5"/>
<evidence type="ECO:0000256" key="4">
    <source>
        <dbReference type="ARBA" id="ARBA00022898"/>
    </source>
</evidence>
<dbReference type="InterPro" id="IPR015421">
    <property type="entry name" value="PyrdxlP-dep_Trfase_major"/>
</dbReference>
<dbReference type="InterPro" id="IPR004639">
    <property type="entry name" value="4pyrrol_synth_GluAld_NH2Trfase"/>
</dbReference>
<dbReference type="PROSITE" id="PS00600">
    <property type="entry name" value="AA_TRANSFER_CLASS_3"/>
    <property type="match status" value="1"/>
</dbReference>
<evidence type="ECO:0000256" key="7">
    <source>
        <dbReference type="HAMAP-Rule" id="MF_00375"/>
    </source>
</evidence>
<dbReference type="GO" id="GO:0042286">
    <property type="term" value="F:glutamate-1-semialdehyde 2,1-aminomutase activity"/>
    <property type="evidence" value="ECO:0007669"/>
    <property type="project" value="UniProtKB-UniRule"/>
</dbReference>
<keyword evidence="6 7" id="KW-0627">Porphyrin biosynthesis</keyword>
<dbReference type="Pfam" id="PF00202">
    <property type="entry name" value="Aminotran_3"/>
    <property type="match status" value="1"/>
</dbReference>
<evidence type="ECO:0000256" key="5">
    <source>
        <dbReference type="ARBA" id="ARBA00023235"/>
    </source>
</evidence>
<evidence type="ECO:0000256" key="3">
    <source>
        <dbReference type="ARBA" id="ARBA00008981"/>
    </source>
</evidence>
<evidence type="ECO:0000313" key="8">
    <source>
        <dbReference type="EMBL" id="HIZ89247.1"/>
    </source>
</evidence>
<dbReference type="PANTHER" id="PTHR43713">
    <property type="entry name" value="GLUTAMATE-1-SEMIALDEHYDE 2,1-AMINOMUTASE"/>
    <property type="match status" value="1"/>
</dbReference>
<dbReference type="FunFam" id="3.40.640.10:FF:000021">
    <property type="entry name" value="Glutamate-1-semialdehyde 2,1-aminomutase"/>
    <property type="match status" value="1"/>
</dbReference>
<dbReference type="InterPro" id="IPR015422">
    <property type="entry name" value="PyrdxlP-dep_Trfase_small"/>
</dbReference>
<evidence type="ECO:0000256" key="1">
    <source>
        <dbReference type="ARBA" id="ARBA00001933"/>
    </source>
</evidence>
<dbReference type="GO" id="GO:0006782">
    <property type="term" value="P:protoporphyrinogen IX biosynthetic process"/>
    <property type="evidence" value="ECO:0007669"/>
    <property type="project" value="UniProtKB-UniRule"/>
</dbReference>
<dbReference type="Gene3D" id="3.90.1150.10">
    <property type="entry name" value="Aspartate Aminotransferase, domain 1"/>
    <property type="match status" value="1"/>
</dbReference>
<comment type="subunit">
    <text evidence="7">Homodimer.</text>
</comment>
<dbReference type="EMBL" id="DXAQ01000075">
    <property type="protein sequence ID" value="HIZ89247.1"/>
    <property type="molecule type" value="Genomic_DNA"/>
</dbReference>
<name>A0A9D2GSM5_9BACT</name>
<comment type="cofactor">
    <cofactor evidence="1 7">
        <name>pyridoxal 5'-phosphate</name>
        <dbReference type="ChEBI" id="CHEBI:597326"/>
    </cofactor>
</comment>
<dbReference type="SUPFAM" id="SSF53383">
    <property type="entry name" value="PLP-dependent transferases"/>
    <property type="match status" value="1"/>
</dbReference>
<protein>
    <recommendedName>
        <fullName evidence="7">Glutamate-1-semialdehyde 2,1-aminomutase</fullName>
        <shortName evidence="7">GSA</shortName>
        <ecNumber evidence="7">5.4.3.8</ecNumber>
    </recommendedName>
    <alternativeName>
        <fullName evidence="7">Glutamate-1-semialdehyde aminotransferase</fullName>
        <shortName evidence="7">GSA-AT</shortName>
    </alternativeName>
</protein>
<sequence length="421" mass="45878">MSLFDEAKKYIPGGVNSPVRAFGSVGGEPYFVAKGKGSHIWDTDNNEYIDYVCSWGPMILGHCDKDVNDAVIKAVEDGTSFGAPTVKETQLAEKIVELMPSVEKVRMVSSGTEAVMSALRLARGFTKRDKIIKFEGCYHGHSDFMLVKAGSGLLTFGETSSPGVPQDAAKNTIIAQYNDLENVAEIFKQNKNEIACLIVEPVAANMGVVLPKPGFLEGLRKLCDENGALLIFDEVITGFRLSSGGAQKYFGVNPDITTMGKIIGGGMPVGAYGGRSEIMDMISPAGPVYQAGTLSGNPLAMTAGLKTLEKLSAPDFYKKLKEKSDKLWEGFKDNQKKLGLNYAFNHIESLSCTYFTEGKVESYADAVKSDTKKYAKYFHNMLKRGIALAPAQFEAMFVSSVHTDEDIEKTIKAHYESLKEL</sequence>
<comment type="pathway">
    <text evidence="2">Porphyrin-containing compound metabolism; protoporphyrin-IX biosynthesis; 5-aminolevulinate from L-glutamyl-tRNA(Glu): step 2/2.</text>
</comment>
<evidence type="ECO:0000256" key="6">
    <source>
        <dbReference type="ARBA" id="ARBA00023244"/>
    </source>
</evidence>
<comment type="caution">
    <text evidence="8">The sequence shown here is derived from an EMBL/GenBank/DDBJ whole genome shotgun (WGS) entry which is preliminary data.</text>
</comment>
<gene>
    <name evidence="7 8" type="primary">hemL</name>
    <name evidence="8" type="ORF">H9804_04820</name>
</gene>
<proteinExistence type="inferred from homology"/>
<dbReference type="InterPro" id="IPR005814">
    <property type="entry name" value="Aminotrans_3"/>
</dbReference>
<dbReference type="InterPro" id="IPR049704">
    <property type="entry name" value="Aminotrans_3_PPA_site"/>
</dbReference>
<dbReference type="GO" id="GO:0008483">
    <property type="term" value="F:transaminase activity"/>
    <property type="evidence" value="ECO:0007669"/>
    <property type="project" value="InterPro"/>
</dbReference>
<evidence type="ECO:0000313" key="9">
    <source>
        <dbReference type="Proteomes" id="UP000824176"/>
    </source>
</evidence>
<comment type="subcellular location">
    <subcellularLocation>
        <location evidence="7">Cytoplasm</location>
    </subcellularLocation>
</comment>
<dbReference type="NCBIfam" id="NF000818">
    <property type="entry name" value="PRK00062.1"/>
    <property type="match status" value="1"/>
</dbReference>
<dbReference type="GO" id="GO:0030170">
    <property type="term" value="F:pyridoxal phosphate binding"/>
    <property type="evidence" value="ECO:0007669"/>
    <property type="project" value="InterPro"/>
</dbReference>
<dbReference type="CDD" id="cd00610">
    <property type="entry name" value="OAT_like"/>
    <property type="match status" value="1"/>
</dbReference>
<keyword evidence="4 7" id="KW-0663">Pyridoxal phosphate</keyword>
<evidence type="ECO:0000256" key="2">
    <source>
        <dbReference type="ARBA" id="ARBA00004819"/>
    </source>
</evidence>
<reference evidence="8" key="1">
    <citation type="journal article" date="2021" name="PeerJ">
        <title>Extensive microbial diversity within the chicken gut microbiome revealed by metagenomics and culture.</title>
        <authorList>
            <person name="Gilroy R."/>
            <person name="Ravi A."/>
            <person name="Getino M."/>
            <person name="Pursley I."/>
            <person name="Horton D.L."/>
            <person name="Alikhan N.F."/>
            <person name="Baker D."/>
            <person name="Gharbi K."/>
            <person name="Hall N."/>
            <person name="Watson M."/>
            <person name="Adriaenssens E.M."/>
            <person name="Foster-Nyarko E."/>
            <person name="Jarju S."/>
            <person name="Secka A."/>
            <person name="Antonio M."/>
            <person name="Oren A."/>
            <person name="Chaudhuri R.R."/>
            <person name="La Ragione R."/>
            <person name="Hildebrand F."/>
            <person name="Pallen M.J."/>
        </authorList>
    </citation>
    <scope>NUCLEOTIDE SEQUENCE</scope>
    <source>
        <strain evidence="8">ChiW4-1371</strain>
    </source>
</reference>